<feature type="region of interest" description="Disordered" evidence="2">
    <location>
        <begin position="65"/>
        <end position="168"/>
    </location>
</feature>
<name>A0A165FB08_9BASI</name>
<dbReference type="Proteomes" id="UP000076842">
    <property type="component" value="Unassembled WGS sequence"/>
</dbReference>
<feature type="signal peptide" evidence="3">
    <location>
        <begin position="1"/>
        <end position="18"/>
    </location>
</feature>
<keyword evidence="1 3" id="KW-0732">Signal</keyword>
<dbReference type="Gene3D" id="2.40.40.10">
    <property type="entry name" value="RlpA-like domain"/>
    <property type="match status" value="1"/>
</dbReference>
<dbReference type="CDD" id="cd22191">
    <property type="entry name" value="DPBB_RlpA_EXP_N-like"/>
    <property type="match status" value="1"/>
</dbReference>
<reference evidence="4 5" key="1">
    <citation type="journal article" date="2016" name="Mol. Biol. Evol.">
        <title>Comparative Genomics of Early-Diverging Mushroom-Forming Fungi Provides Insights into the Origins of Lignocellulose Decay Capabilities.</title>
        <authorList>
            <person name="Nagy L.G."/>
            <person name="Riley R."/>
            <person name="Tritt A."/>
            <person name="Adam C."/>
            <person name="Daum C."/>
            <person name="Floudas D."/>
            <person name="Sun H."/>
            <person name="Yadav J.S."/>
            <person name="Pangilinan J."/>
            <person name="Larsson K.H."/>
            <person name="Matsuura K."/>
            <person name="Barry K."/>
            <person name="Labutti K."/>
            <person name="Kuo R."/>
            <person name="Ohm R.A."/>
            <person name="Bhattacharya S.S."/>
            <person name="Shirouzu T."/>
            <person name="Yoshinaga Y."/>
            <person name="Martin F.M."/>
            <person name="Grigoriev I.V."/>
            <person name="Hibbett D.S."/>
        </authorList>
    </citation>
    <scope>NUCLEOTIDE SEQUENCE [LARGE SCALE GENOMIC DNA]</scope>
    <source>
        <strain evidence="4 5">HHB12733</strain>
    </source>
</reference>
<feature type="region of interest" description="Disordered" evidence="2">
    <location>
        <begin position="21"/>
        <end position="50"/>
    </location>
</feature>
<evidence type="ECO:0000256" key="1">
    <source>
        <dbReference type="ARBA" id="ARBA00022729"/>
    </source>
</evidence>
<dbReference type="SUPFAM" id="SSF50685">
    <property type="entry name" value="Barwin-like endoglucanases"/>
    <property type="match status" value="1"/>
</dbReference>
<sequence>MQPTILLLLLPLLALATSSPRAPLSRSEYSALGRSLSPAQRRAFEASPHSGLAKKLAAAEVEKKQLEKKALKKKKGKRCTPKNKGSSSSSSSSSSSAPTDVGAGNVAGSPTAQDPPPATQAAPTTTTTTSSAAPTTSASSSGSGSSGSDSGSGSSGSGSTDDPNGILTGTHTGQGTFYAVGLGACGVTNVPTDAIVAVSEKLFDVYPGYAGPGSNPNNNPVCGKQLKATYQGVTQTVTVQDRCTGCAMWDLDMSTGVFDKFADEALGRLNGVSWEWV</sequence>
<feature type="compositionally biased region" description="Low complexity" evidence="2">
    <location>
        <begin position="86"/>
        <end position="96"/>
    </location>
</feature>
<feature type="chain" id="PRO_5007857634" description="RlpA-like protein double-psi beta-barrel domain-containing protein" evidence="3">
    <location>
        <begin position="19"/>
        <end position="277"/>
    </location>
</feature>
<dbReference type="PANTHER" id="PTHR31836">
    <property type="match status" value="1"/>
</dbReference>
<evidence type="ECO:0000313" key="4">
    <source>
        <dbReference type="EMBL" id="KZT56491.1"/>
    </source>
</evidence>
<evidence type="ECO:0008006" key="6">
    <source>
        <dbReference type="Google" id="ProtNLM"/>
    </source>
</evidence>
<protein>
    <recommendedName>
        <fullName evidence="6">RlpA-like protein double-psi beta-barrel domain-containing protein</fullName>
    </recommendedName>
</protein>
<dbReference type="AlphaFoldDB" id="A0A165FB08"/>
<gene>
    <name evidence="4" type="ORF">CALCODRAFT_497394</name>
</gene>
<dbReference type="OrthoDB" id="623670at2759"/>
<feature type="compositionally biased region" description="Basic residues" evidence="2">
    <location>
        <begin position="70"/>
        <end position="81"/>
    </location>
</feature>
<dbReference type="InterPro" id="IPR051477">
    <property type="entry name" value="Expansin_CellWall"/>
</dbReference>
<dbReference type="InParanoid" id="A0A165FB08"/>
<accession>A0A165FB08</accession>
<keyword evidence="5" id="KW-1185">Reference proteome</keyword>
<dbReference type="PANTHER" id="PTHR31836:SF28">
    <property type="entry name" value="SRCR DOMAIN-CONTAINING PROTEIN-RELATED"/>
    <property type="match status" value="1"/>
</dbReference>
<evidence type="ECO:0000256" key="2">
    <source>
        <dbReference type="SAM" id="MobiDB-lite"/>
    </source>
</evidence>
<dbReference type="InterPro" id="IPR036908">
    <property type="entry name" value="RlpA-like_sf"/>
</dbReference>
<dbReference type="EMBL" id="KV423977">
    <property type="protein sequence ID" value="KZT56491.1"/>
    <property type="molecule type" value="Genomic_DNA"/>
</dbReference>
<evidence type="ECO:0000256" key="3">
    <source>
        <dbReference type="SAM" id="SignalP"/>
    </source>
</evidence>
<evidence type="ECO:0000313" key="5">
    <source>
        <dbReference type="Proteomes" id="UP000076842"/>
    </source>
</evidence>
<dbReference type="STRING" id="1353952.A0A165FB08"/>
<feature type="compositionally biased region" description="Low complexity" evidence="2">
    <location>
        <begin position="119"/>
        <end position="163"/>
    </location>
</feature>
<organism evidence="4 5">
    <name type="scientific">Calocera cornea HHB12733</name>
    <dbReference type="NCBI Taxonomy" id="1353952"/>
    <lineage>
        <taxon>Eukaryota</taxon>
        <taxon>Fungi</taxon>
        <taxon>Dikarya</taxon>
        <taxon>Basidiomycota</taxon>
        <taxon>Agaricomycotina</taxon>
        <taxon>Dacrymycetes</taxon>
        <taxon>Dacrymycetales</taxon>
        <taxon>Dacrymycetaceae</taxon>
        <taxon>Calocera</taxon>
    </lineage>
</organism>
<proteinExistence type="predicted"/>